<gene>
    <name evidence="2" type="ordered locus">Niako_3724</name>
</gene>
<dbReference type="Proteomes" id="UP000005438">
    <property type="component" value="Chromosome"/>
</dbReference>
<dbReference type="RefSeq" id="WP_014219934.1">
    <property type="nucleotide sequence ID" value="NC_016609.1"/>
</dbReference>
<dbReference type="PROSITE" id="PS51257">
    <property type="entry name" value="PROKAR_LIPOPROTEIN"/>
    <property type="match status" value="1"/>
</dbReference>
<reference evidence="2 3" key="1">
    <citation type="submission" date="2011-12" db="EMBL/GenBank/DDBJ databases">
        <title>The complete genome of Niastella koreensis GR20-10.</title>
        <authorList>
            <consortium name="US DOE Joint Genome Institute (JGI-PGF)"/>
            <person name="Lucas S."/>
            <person name="Han J."/>
            <person name="Lapidus A."/>
            <person name="Bruce D."/>
            <person name="Goodwin L."/>
            <person name="Pitluck S."/>
            <person name="Peters L."/>
            <person name="Kyrpides N."/>
            <person name="Mavromatis K."/>
            <person name="Ivanova N."/>
            <person name="Mikhailova N."/>
            <person name="Davenport K."/>
            <person name="Saunders E."/>
            <person name="Detter J.C."/>
            <person name="Tapia R."/>
            <person name="Han C."/>
            <person name="Land M."/>
            <person name="Hauser L."/>
            <person name="Markowitz V."/>
            <person name="Cheng J.-F."/>
            <person name="Hugenholtz P."/>
            <person name="Woyke T."/>
            <person name="Wu D."/>
            <person name="Tindall B."/>
            <person name="Pomrenke H."/>
            <person name="Brambilla E."/>
            <person name="Klenk H.-P."/>
            <person name="Eisen J.A."/>
        </authorList>
    </citation>
    <scope>NUCLEOTIDE SEQUENCE [LARGE SCALE GENOMIC DNA]</scope>
    <source>
        <strain evidence="3">DSM 17620 / KACC 11465 / NBRC 106392 / GR20-10</strain>
    </source>
</reference>
<evidence type="ECO:0000313" key="2">
    <source>
        <dbReference type="EMBL" id="AEW00021.1"/>
    </source>
</evidence>
<dbReference type="OrthoDB" id="5480566at2"/>
<dbReference type="SMART" id="SM00245">
    <property type="entry name" value="TSPc"/>
    <property type="match status" value="1"/>
</dbReference>
<dbReference type="Gene3D" id="3.30.750.44">
    <property type="match status" value="1"/>
</dbReference>
<evidence type="ECO:0000259" key="1">
    <source>
        <dbReference type="SMART" id="SM00245"/>
    </source>
</evidence>
<dbReference type="PANTHER" id="PTHR32060:SF30">
    <property type="entry name" value="CARBOXY-TERMINAL PROCESSING PROTEASE CTPA"/>
    <property type="match status" value="1"/>
</dbReference>
<dbReference type="InterPro" id="IPR029045">
    <property type="entry name" value="ClpP/crotonase-like_dom_sf"/>
</dbReference>
<dbReference type="HOGENOM" id="CLU_660272_0_0_10"/>
<dbReference type="GO" id="GO:0004175">
    <property type="term" value="F:endopeptidase activity"/>
    <property type="evidence" value="ECO:0007669"/>
    <property type="project" value="TreeGrafter"/>
</dbReference>
<dbReference type="KEGG" id="nko:Niako_3724"/>
<name>G8TR99_NIAKG</name>
<dbReference type="PANTHER" id="PTHR32060">
    <property type="entry name" value="TAIL-SPECIFIC PROTEASE"/>
    <property type="match status" value="1"/>
</dbReference>
<dbReference type="SUPFAM" id="SSF52096">
    <property type="entry name" value="ClpP/crotonase"/>
    <property type="match status" value="1"/>
</dbReference>
<evidence type="ECO:0000313" key="3">
    <source>
        <dbReference type="Proteomes" id="UP000005438"/>
    </source>
</evidence>
<dbReference type="EMBL" id="CP003178">
    <property type="protein sequence ID" value="AEW00021.1"/>
    <property type="molecule type" value="Genomic_DNA"/>
</dbReference>
<dbReference type="GO" id="GO:0007165">
    <property type="term" value="P:signal transduction"/>
    <property type="evidence" value="ECO:0007669"/>
    <property type="project" value="TreeGrafter"/>
</dbReference>
<sequence>MSVTRSLTTYAVVVGMLAGSYSCKREIQKRELLTNYEVNDFSELFKAFWTGMNTQYQFWDKETVNWDSMYRAYKPKFDSLNHVKYSDTTINRCFQYMADMTKGLHDGQYYLTLASGGDYRFEDSLYRSYYTYMPKLLRANRVHANLPDTLFDHIIQNNYLNDFDYGVYKNYTTAQVIQVITGNISKGAKNLAYISINDFLMKESYDANYTARPTRPVIKNFFDKVHKSAVDGLIIDLRNNRGGNLEDIDFFTGQFTDKTVLYGYARHKSGSGRLDYTPALPLNITPQAGATEFKKPIVILADIYSAAVCEMVIQAFKALPNANVKVIGERTYGTAGTVVGNDISTNGGAFYMGSFAMVNISNTALMDKNHEFNFNGIAPDVEVKYNDASIATMKQTGVDIQLEKAIQYLNQ</sequence>
<dbReference type="AlphaFoldDB" id="G8TR99"/>
<dbReference type="Pfam" id="PF03572">
    <property type="entry name" value="Peptidase_S41"/>
    <property type="match status" value="1"/>
</dbReference>
<proteinExistence type="predicted"/>
<dbReference type="InterPro" id="IPR005151">
    <property type="entry name" value="Tail-specific_protease"/>
</dbReference>
<organism evidence="2 3">
    <name type="scientific">Niastella koreensis (strain DSM 17620 / KACC 11465 / NBRC 106392 / GR20-10)</name>
    <dbReference type="NCBI Taxonomy" id="700598"/>
    <lineage>
        <taxon>Bacteria</taxon>
        <taxon>Pseudomonadati</taxon>
        <taxon>Bacteroidota</taxon>
        <taxon>Chitinophagia</taxon>
        <taxon>Chitinophagales</taxon>
        <taxon>Chitinophagaceae</taxon>
        <taxon>Niastella</taxon>
    </lineage>
</organism>
<dbReference type="GO" id="GO:0030288">
    <property type="term" value="C:outer membrane-bounded periplasmic space"/>
    <property type="evidence" value="ECO:0007669"/>
    <property type="project" value="TreeGrafter"/>
</dbReference>
<dbReference type="GO" id="GO:0008236">
    <property type="term" value="F:serine-type peptidase activity"/>
    <property type="evidence" value="ECO:0007669"/>
    <property type="project" value="InterPro"/>
</dbReference>
<protein>
    <submittedName>
        <fullName evidence="2">Peptidase S41</fullName>
    </submittedName>
</protein>
<dbReference type="eggNOG" id="COG0793">
    <property type="taxonomic scope" value="Bacteria"/>
</dbReference>
<accession>G8TR99</accession>
<dbReference type="GO" id="GO:0006508">
    <property type="term" value="P:proteolysis"/>
    <property type="evidence" value="ECO:0007669"/>
    <property type="project" value="InterPro"/>
</dbReference>
<dbReference type="Gene3D" id="3.90.226.10">
    <property type="entry name" value="2-enoyl-CoA Hydratase, Chain A, domain 1"/>
    <property type="match status" value="1"/>
</dbReference>
<feature type="domain" description="Tail specific protease" evidence="1">
    <location>
        <begin position="169"/>
        <end position="384"/>
    </location>
</feature>
<dbReference type="STRING" id="700598.Niako_3724"/>